<gene>
    <name evidence="1" type="ORF">VZ94_05260</name>
</gene>
<dbReference type="EMBL" id="LAJX01000045">
    <property type="protein sequence ID" value="KJV07360.1"/>
    <property type="molecule type" value="Genomic_DNA"/>
</dbReference>
<keyword evidence="2" id="KW-1185">Reference proteome</keyword>
<sequence>MNGAPSASAQVWRDHGTAVIGIVSSDDNGYGTTGLVQYADVRLATHSPDSGYNAAAAISAAANQFWLVR</sequence>
<dbReference type="RefSeq" id="WP_045778436.1">
    <property type="nucleotide sequence ID" value="NZ_LAJX01000045.1"/>
</dbReference>
<accession>A0A0F3IKU5</accession>
<protein>
    <recommendedName>
        <fullName evidence="3">Peptidase S8/S53 domain-containing protein</fullName>
    </recommendedName>
</protein>
<comment type="caution">
    <text evidence="1">The sequence shown here is derived from an EMBL/GenBank/DDBJ whole genome shotgun (WGS) entry which is preliminary data.</text>
</comment>
<organism evidence="1 2">
    <name type="scientific">Methylocucumis oryzae</name>
    <dbReference type="NCBI Taxonomy" id="1632867"/>
    <lineage>
        <taxon>Bacteria</taxon>
        <taxon>Pseudomonadati</taxon>
        <taxon>Pseudomonadota</taxon>
        <taxon>Gammaproteobacteria</taxon>
        <taxon>Methylococcales</taxon>
        <taxon>Methylococcaceae</taxon>
        <taxon>Methylocucumis</taxon>
    </lineage>
</organism>
<reference evidence="1 2" key="2">
    <citation type="journal article" date="2016" name="Microb. Ecol.">
        <title>Genome Characteristics of a Novel Type I Methanotroph (Sn10-6) Isolated from a Flooded Indian Rice Field.</title>
        <authorList>
            <person name="Rahalkar M.C."/>
            <person name="Pandit P.S."/>
            <person name="Dhakephalkar P.K."/>
            <person name="Pore S."/>
            <person name="Arora P."/>
            <person name="Kapse N."/>
        </authorList>
    </citation>
    <scope>NUCLEOTIDE SEQUENCE [LARGE SCALE GENOMIC DNA]</scope>
    <source>
        <strain evidence="1 2">Sn10-6</strain>
    </source>
</reference>
<evidence type="ECO:0000313" key="2">
    <source>
        <dbReference type="Proteomes" id="UP000033684"/>
    </source>
</evidence>
<dbReference type="AlphaFoldDB" id="A0A0F3IKU5"/>
<proteinExistence type="predicted"/>
<reference evidence="2" key="1">
    <citation type="submission" date="2015-03" db="EMBL/GenBank/DDBJ databases">
        <title>Draft genome sequence of a novel methanotroph (Sn10-6) isolated from flooded ricefield rhizosphere in India.</title>
        <authorList>
            <person name="Pandit P.S."/>
            <person name="Pore S.D."/>
            <person name="Arora P."/>
            <person name="Kapse N.G."/>
            <person name="Dhakephalkar P.K."/>
            <person name="Rahalkar M.C."/>
        </authorList>
    </citation>
    <scope>NUCLEOTIDE SEQUENCE [LARGE SCALE GENOMIC DNA]</scope>
    <source>
        <strain evidence="2">Sn10-6</strain>
    </source>
</reference>
<dbReference type="OrthoDB" id="9790784at2"/>
<evidence type="ECO:0000313" key="1">
    <source>
        <dbReference type="EMBL" id="KJV07360.1"/>
    </source>
</evidence>
<name>A0A0F3IKU5_9GAMM</name>
<dbReference type="Proteomes" id="UP000033684">
    <property type="component" value="Unassembled WGS sequence"/>
</dbReference>
<evidence type="ECO:0008006" key="3">
    <source>
        <dbReference type="Google" id="ProtNLM"/>
    </source>
</evidence>